<dbReference type="PANTHER" id="PTHR24148:SF77">
    <property type="entry name" value="HETEROKARYON INCOMPATIBILITY DOMAIN-CONTAINING PROTEIN"/>
    <property type="match status" value="1"/>
</dbReference>
<dbReference type="InterPro" id="IPR010730">
    <property type="entry name" value="HET"/>
</dbReference>
<evidence type="ECO:0000313" key="2">
    <source>
        <dbReference type="EMBL" id="PMD19241.1"/>
    </source>
</evidence>
<gene>
    <name evidence="2" type="ORF">NA56DRAFT_575866</name>
</gene>
<dbReference type="AlphaFoldDB" id="A0A2J6PYZ7"/>
<dbReference type="Proteomes" id="UP000235672">
    <property type="component" value="Unassembled WGS sequence"/>
</dbReference>
<protein>
    <submittedName>
        <fullName evidence="2">HET-domain-containing protein</fullName>
    </submittedName>
</protein>
<proteinExistence type="predicted"/>
<organism evidence="2 3">
    <name type="scientific">Hyaloscypha hepaticicola</name>
    <dbReference type="NCBI Taxonomy" id="2082293"/>
    <lineage>
        <taxon>Eukaryota</taxon>
        <taxon>Fungi</taxon>
        <taxon>Dikarya</taxon>
        <taxon>Ascomycota</taxon>
        <taxon>Pezizomycotina</taxon>
        <taxon>Leotiomycetes</taxon>
        <taxon>Helotiales</taxon>
        <taxon>Hyaloscyphaceae</taxon>
        <taxon>Hyaloscypha</taxon>
    </lineage>
</organism>
<dbReference type="EMBL" id="KZ613490">
    <property type="protein sequence ID" value="PMD19241.1"/>
    <property type="molecule type" value="Genomic_DNA"/>
</dbReference>
<keyword evidence="3" id="KW-1185">Reference proteome</keyword>
<dbReference type="PANTHER" id="PTHR24148">
    <property type="entry name" value="ANKYRIN REPEAT DOMAIN-CONTAINING PROTEIN 39 HOMOLOG-RELATED"/>
    <property type="match status" value="1"/>
</dbReference>
<dbReference type="InterPro" id="IPR052895">
    <property type="entry name" value="HetReg/Transcr_Mod"/>
</dbReference>
<feature type="domain" description="Heterokaryon incompatibility" evidence="1">
    <location>
        <begin position="48"/>
        <end position="135"/>
    </location>
</feature>
<sequence length="135" mass="15347">MEPFEYSRLPVAQNEIRLITLLPGRKNDQIECELSIRKLEALADNTPYEALSYCWGTMGAAMKIHIYDGSSRIGIVLVTPTLHNALLVFRREQAARKLWIDAICIDQMNDKEKNLQIPLMRQIYGGSSGLLIWLG</sequence>
<name>A0A2J6PYZ7_9HELO</name>
<feature type="non-terminal residue" evidence="2">
    <location>
        <position position="135"/>
    </location>
</feature>
<dbReference type="STRING" id="1745343.A0A2J6PYZ7"/>
<dbReference type="Pfam" id="PF06985">
    <property type="entry name" value="HET"/>
    <property type="match status" value="1"/>
</dbReference>
<evidence type="ECO:0000313" key="3">
    <source>
        <dbReference type="Proteomes" id="UP000235672"/>
    </source>
</evidence>
<accession>A0A2J6PYZ7</accession>
<evidence type="ECO:0000259" key="1">
    <source>
        <dbReference type="Pfam" id="PF06985"/>
    </source>
</evidence>
<dbReference type="OrthoDB" id="2157530at2759"/>
<reference evidence="2 3" key="1">
    <citation type="submission" date="2016-05" db="EMBL/GenBank/DDBJ databases">
        <title>A degradative enzymes factory behind the ericoid mycorrhizal symbiosis.</title>
        <authorList>
            <consortium name="DOE Joint Genome Institute"/>
            <person name="Martino E."/>
            <person name="Morin E."/>
            <person name="Grelet G."/>
            <person name="Kuo A."/>
            <person name="Kohler A."/>
            <person name="Daghino S."/>
            <person name="Barry K."/>
            <person name="Choi C."/>
            <person name="Cichocki N."/>
            <person name="Clum A."/>
            <person name="Copeland A."/>
            <person name="Hainaut M."/>
            <person name="Haridas S."/>
            <person name="Labutti K."/>
            <person name="Lindquist E."/>
            <person name="Lipzen A."/>
            <person name="Khouja H.-R."/>
            <person name="Murat C."/>
            <person name="Ohm R."/>
            <person name="Olson A."/>
            <person name="Spatafora J."/>
            <person name="Veneault-Fourrey C."/>
            <person name="Henrissat B."/>
            <person name="Grigoriev I."/>
            <person name="Martin F."/>
            <person name="Perotto S."/>
        </authorList>
    </citation>
    <scope>NUCLEOTIDE SEQUENCE [LARGE SCALE GENOMIC DNA]</scope>
    <source>
        <strain evidence="2 3">UAMH 7357</strain>
    </source>
</reference>